<dbReference type="PANTHER" id="PTHR46082">
    <property type="entry name" value="ATP/GTP-BINDING PROTEIN-RELATED"/>
    <property type="match status" value="1"/>
</dbReference>
<dbReference type="EMBL" id="JBFXLS010000044">
    <property type="protein sequence ID" value="KAL2824405.1"/>
    <property type="molecule type" value="Genomic_DNA"/>
</dbReference>
<sequence length="304" mass="32839">MEIRRNEDYSVAWVCALTEELIAATCALDDEYGPAEYLTGDTNTYTLGCIGGHNVVICSLPKSVNGTIAASSAVVNLLRTFPNIRFGLLVGIGGGVPSIRHDISLGDVVVSSPGNGFRGVLQHDHGKWLEDQGFKLTGSLNKPPILILSAVSTLEAGHWVKGNGIKRFIESMVTKYPRLRQQYFPDEESSGAAGDPKERAALPRPRPEPEIHYGLIASGSSLIKNRHIRDELGEKFDVLCVEMEAAGVMDNLPCLVIRGISDFADPFKNDQWKGYAAAAAAGYAKELLYTVPKEGVKRLSTAGP</sequence>
<dbReference type="Proteomes" id="UP001610335">
    <property type="component" value="Unassembled WGS sequence"/>
</dbReference>
<dbReference type="InterPro" id="IPR053137">
    <property type="entry name" value="NLR-like"/>
</dbReference>
<dbReference type="SUPFAM" id="SSF53167">
    <property type="entry name" value="Purine and uridine phosphorylases"/>
    <property type="match status" value="1"/>
</dbReference>
<feature type="compositionally biased region" description="Basic and acidic residues" evidence="1">
    <location>
        <begin position="195"/>
        <end position="206"/>
    </location>
</feature>
<gene>
    <name evidence="3" type="ORF">BDW59DRAFT_147613</name>
</gene>
<feature type="region of interest" description="Disordered" evidence="1">
    <location>
        <begin position="185"/>
        <end position="206"/>
    </location>
</feature>
<evidence type="ECO:0000256" key="1">
    <source>
        <dbReference type="SAM" id="MobiDB-lite"/>
    </source>
</evidence>
<feature type="domain" description="Nucleoside phosphorylase" evidence="2">
    <location>
        <begin position="31"/>
        <end position="273"/>
    </location>
</feature>
<evidence type="ECO:0000313" key="3">
    <source>
        <dbReference type="EMBL" id="KAL2824405.1"/>
    </source>
</evidence>
<dbReference type="Pfam" id="PF01048">
    <property type="entry name" value="PNP_UDP_1"/>
    <property type="match status" value="1"/>
</dbReference>
<organism evidence="3 4">
    <name type="scientific">Aspergillus cavernicola</name>
    <dbReference type="NCBI Taxonomy" id="176166"/>
    <lineage>
        <taxon>Eukaryota</taxon>
        <taxon>Fungi</taxon>
        <taxon>Dikarya</taxon>
        <taxon>Ascomycota</taxon>
        <taxon>Pezizomycotina</taxon>
        <taxon>Eurotiomycetes</taxon>
        <taxon>Eurotiomycetidae</taxon>
        <taxon>Eurotiales</taxon>
        <taxon>Aspergillaceae</taxon>
        <taxon>Aspergillus</taxon>
        <taxon>Aspergillus subgen. Nidulantes</taxon>
    </lineage>
</organism>
<dbReference type="PANTHER" id="PTHR46082:SF11">
    <property type="entry name" value="AAA+ ATPASE DOMAIN-CONTAINING PROTEIN-RELATED"/>
    <property type="match status" value="1"/>
</dbReference>
<comment type="caution">
    <text evidence="3">The sequence shown here is derived from an EMBL/GenBank/DDBJ whole genome shotgun (WGS) entry which is preliminary data.</text>
</comment>
<dbReference type="Gene3D" id="3.40.50.1580">
    <property type="entry name" value="Nucleoside phosphorylase domain"/>
    <property type="match status" value="1"/>
</dbReference>
<name>A0ABR4I9H8_9EURO</name>
<keyword evidence="4" id="KW-1185">Reference proteome</keyword>
<dbReference type="InterPro" id="IPR000845">
    <property type="entry name" value="Nucleoside_phosphorylase_d"/>
</dbReference>
<protein>
    <submittedName>
        <fullName evidence="3">Nucleoside phosphorylase domain-containing protein</fullName>
    </submittedName>
</protein>
<proteinExistence type="predicted"/>
<evidence type="ECO:0000259" key="2">
    <source>
        <dbReference type="Pfam" id="PF01048"/>
    </source>
</evidence>
<dbReference type="InterPro" id="IPR035994">
    <property type="entry name" value="Nucleoside_phosphorylase_sf"/>
</dbReference>
<evidence type="ECO:0000313" key="4">
    <source>
        <dbReference type="Proteomes" id="UP001610335"/>
    </source>
</evidence>
<reference evidence="3 4" key="1">
    <citation type="submission" date="2024-07" db="EMBL/GenBank/DDBJ databases">
        <title>Section-level genome sequencing and comparative genomics of Aspergillus sections Usti and Cavernicolus.</title>
        <authorList>
            <consortium name="Lawrence Berkeley National Laboratory"/>
            <person name="Nybo J.L."/>
            <person name="Vesth T.C."/>
            <person name="Theobald S."/>
            <person name="Frisvad J.C."/>
            <person name="Larsen T.O."/>
            <person name="Kjaerboelling I."/>
            <person name="Rothschild-Mancinelli K."/>
            <person name="Lyhne E.K."/>
            <person name="Kogle M.E."/>
            <person name="Barry K."/>
            <person name="Clum A."/>
            <person name="Na H."/>
            <person name="Ledsgaard L."/>
            <person name="Lin J."/>
            <person name="Lipzen A."/>
            <person name="Kuo A."/>
            <person name="Riley R."/>
            <person name="Mondo S."/>
            <person name="LaButti K."/>
            <person name="Haridas S."/>
            <person name="Pangalinan J."/>
            <person name="Salamov A.A."/>
            <person name="Simmons B.A."/>
            <person name="Magnuson J.K."/>
            <person name="Chen J."/>
            <person name="Drula E."/>
            <person name="Henrissat B."/>
            <person name="Wiebenga A."/>
            <person name="Lubbers R.J."/>
            <person name="Gomes A.C."/>
            <person name="Makela M.R."/>
            <person name="Stajich J."/>
            <person name="Grigoriev I.V."/>
            <person name="Mortensen U.H."/>
            <person name="De vries R.P."/>
            <person name="Baker S.E."/>
            <person name="Andersen M.R."/>
        </authorList>
    </citation>
    <scope>NUCLEOTIDE SEQUENCE [LARGE SCALE GENOMIC DNA]</scope>
    <source>
        <strain evidence="3 4">CBS 600.67</strain>
    </source>
</reference>
<accession>A0ABR4I9H8</accession>